<comment type="caution">
    <text evidence="7">The sequence shown here is derived from an EMBL/GenBank/DDBJ whole genome shotgun (WGS) entry which is preliminary data.</text>
</comment>
<evidence type="ECO:0000256" key="5">
    <source>
        <dbReference type="SAM" id="MobiDB-lite"/>
    </source>
</evidence>
<dbReference type="GO" id="GO:0000981">
    <property type="term" value="F:DNA-binding transcription factor activity, RNA polymerase II-specific"/>
    <property type="evidence" value="ECO:0007669"/>
    <property type="project" value="TreeGrafter"/>
</dbReference>
<evidence type="ECO:0000256" key="2">
    <source>
        <dbReference type="ARBA" id="ARBA00022771"/>
    </source>
</evidence>
<evidence type="ECO:0000256" key="3">
    <source>
        <dbReference type="ARBA" id="ARBA00022833"/>
    </source>
</evidence>
<evidence type="ECO:0000256" key="1">
    <source>
        <dbReference type="ARBA" id="ARBA00022723"/>
    </source>
</evidence>
<gene>
    <name evidence="7" type="ORF">BJ878DRAFT_391654</name>
</gene>
<feature type="region of interest" description="Disordered" evidence="5">
    <location>
        <begin position="189"/>
        <end position="219"/>
    </location>
</feature>
<dbReference type="InterPro" id="IPR013087">
    <property type="entry name" value="Znf_C2H2_type"/>
</dbReference>
<dbReference type="SMART" id="SM00355">
    <property type="entry name" value="ZnF_C2H2"/>
    <property type="match status" value="2"/>
</dbReference>
<evidence type="ECO:0000256" key="4">
    <source>
        <dbReference type="PROSITE-ProRule" id="PRU00042"/>
    </source>
</evidence>
<keyword evidence="3" id="KW-0862">Zinc</keyword>
<dbReference type="AlphaFoldDB" id="A0A9P7Z3D7"/>
<sequence>FLARDSSGKSVSLLNNEILVQYHDIRYESAPFDMVRSHSSISKGSSSPPSLIRESSYESRQDYPLTPTSDYLQSPTQPSHLVHFYPPLPQALDNSVYPLSPLAPQYTTTQYQPRSSSPSAPSVSGSFSTYQPSQADRAGTQKKYECKYRIQHNCDQTFTTSGHASRHSKIHDSLKGIACTHPGCSKKFTRSDNMKQHLETHNKGKKREKALTKTAGISK</sequence>
<dbReference type="PROSITE" id="PS50157">
    <property type="entry name" value="ZINC_FINGER_C2H2_2"/>
    <property type="match status" value="2"/>
</dbReference>
<feature type="region of interest" description="Disordered" evidence="5">
    <location>
        <begin position="37"/>
        <end position="85"/>
    </location>
</feature>
<reference evidence="7" key="1">
    <citation type="journal article" date="2021" name="IMA Fungus">
        <title>Genomic characterization of three marine fungi, including Emericellopsis atlantica sp. nov. with signatures of a generalist lifestyle and marine biomass degradation.</title>
        <authorList>
            <person name="Hagestad O.C."/>
            <person name="Hou L."/>
            <person name="Andersen J.H."/>
            <person name="Hansen E.H."/>
            <person name="Altermark B."/>
            <person name="Li C."/>
            <person name="Kuhnert E."/>
            <person name="Cox R.J."/>
            <person name="Crous P.W."/>
            <person name="Spatafora J.W."/>
            <person name="Lail K."/>
            <person name="Amirebrahimi M."/>
            <person name="Lipzen A."/>
            <person name="Pangilinan J."/>
            <person name="Andreopoulos W."/>
            <person name="Hayes R.D."/>
            <person name="Ng V."/>
            <person name="Grigoriev I.V."/>
            <person name="Jackson S.A."/>
            <person name="Sutton T.D.S."/>
            <person name="Dobson A.D.W."/>
            <person name="Rama T."/>
        </authorList>
    </citation>
    <scope>NUCLEOTIDE SEQUENCE</scope>
    <source>
        <strain evidence="7">TRa3180A</strain>
    </source>
</reference>
<feature type="compositionally biased region" description="Polar residues" evidence="5">
    <location>
        <begin position="66"/>
        <end position="79"/>
    </location>
</feature>
<feature type="compositionally biased region" description="Low complexity" evidence="5">
    <location>
        <begin position="113"/>
        <end position="128"/>
    </location>
</feature>
<protein>
    <recommendedName>
        <fullName evidence="6">C2H2-type domain-containing protein</fullName>
    </recommendedName>
</protein>
<dbReference type="Gene3D" id="3.30.160.60">
    <property type="entry name" value="Classic Zinc Finger"/>
    <property type="match status" value="1"/>
</dbReference>
<feature type="region of interest" description="Disordered" evidence="5">
    <location>
        <begin position="107"/>
        <end position="138"/>
    </location>
</feature>
<feature type="non-terminal residue" evidence="7">
    <location>
        <position position="219"/>
    </location>
</feature>
<dbReference type="EMBL" id="MU253926">
    <property type="protein sequence ID" value="KAG9244143.1"/>
    <property type="molecule type" value="Genomic_DNA"/>
</dbReference>
<keyword evidence="2 4" id="KW-0863">Zinc-finger</keyword>
<dbReference type="OrthoDB" id="6365676at2759"/>
<keyword evidence="8" id="KW-1185">Reference proteome</keyword>
<dbReference type="PANTHER" id="PTHR23235:SF120">
    <property type="entry name" value="KRUPPEL-LIKE FACTOR 15"/>
    <property type="match status" value="1"/>
</dbReference>
<keyword evidence="1" id="KW-0479">Metal-binding</keyword>
<accession>A0A9P7Z3D7</accession>
<dbReference type="GO" id="GO:0000978">
    <property type="term" value="F:RNA polymerase II cis-regulatory region sequence-specific DNA binding"/>
    <property type="evidence" value="ECO:0007669"/>
    <property type="project" value="TreeGrafter"/>
</dbReference>
<dbReference type="GO" id="GO:0008270">
    <property type="term" value="F:zinc ion binding"/>
    <property type="evidence" value="ECO:0007669"/>
    <property type="project" value="UniProtKB-KW"/>
</dbReference>
<feature type="compositionally biased region" description="Basic and acidic residues" evidence="5">
    <location>
        <begin position="189"/>
        <end position="202"/>
    </location>
</feature>
<feature type="domain" description="C2H2-type" evidence="6">
    <location>
        <begin position="177"/>
        <end position="206"/>
    </location>
</feature>
<proteinExistence type="predicted"/>
<evidence type="ECO:0000313" key="7">
    <source>
        <dbReference type="EMBL" id="KAG9244143.1"/>
    </source>
</evidence>
<name>A0A9P7Z3D7_9HELO</name>
<dbReference type="PANTHER" id="PTHR23235">
    <property type="entry name" value="KRUEPPEL-LIKE TRANSCRIPTION FACTOR"/>
    <property type="match status" value="1"/>
</dbReference>
<feature type="domain" description="C2H2-type" evidence="6">
    <location>
        <begin position="144"/>
        <end position="176"/>
    </location>
</feature>
<evidence type="ECO:0000259" key="6">
    <source>
        <dbReference type="PROSITE" id="PS50157"/>
    </source>
</evidence>
<feature type="compositionally biased region" description="Low complexity" evidence="5">
    <location>
        <begin position="37"/>
        <end position="50"/>
    </location>
</feature>
<dbReference type="PROSITE" id="PS00028">
    <property type="entry name" value="ZINC_FINGER_C2H2_1"/>
    <property type="match status" value="1"/>
</dbReference>
<feature type="non-terminal residue" evidence="7">
    <location>
        <position position="1"/>
    </location>
</feature>
<dbReference type="Pfam" id="PF00096">
    <property type="entry name" value="zf-C2H2"/>
    <property type="match status" value="1"/>
</dbReference>
<dbReference type="InterPro" id="IPR036236">
    <property type="entry name" value="Znf_C2H2_sf"/>
</dbReference>
<organism evidence="7 8">
    <name type="scientific">Calycina marina</name>
    <dbReference type="NCBI Taxonomy" id="1763456"/>
    <lineage>
        <taxon>Eukaryota</taxon>
        <taxon>Fungi</taxon>
        <taxon>Dikarya</taxon>
        <taxon>Ascomycota</taxon>
        <taxon>Pezizomycotina</taxon>
        <taxon>Leotiomycetes</taxon>
        <taxon>Helotiales</taxon>
        <taxon>Pezizellaceae</taxon>
        <taxon>Calycina</taxon>
    </lineage>
</organism>
<evidence type="ECO:0000313" key="8">
    <source>
        <dbReference type="Proteomes" id="UP000887226"/>
    </source>
</evidence>
<dbReference type="SUPFAM" id="SSF57667">
    <property type="entry name" value="beta-beta-alpha zinc fingers"/>
    <property type="match status" value="1"/>
</dbReference>
<dbReference type="Proteomes" id="UP000887226">
    <property type="component" value="Unassembled WGS sequence"/>
</dbReference>